<dbReference type="Proteomes" id="UP000620670">
    <property type="component" value="Unassembled WGS sequence"/>
</dbReference>
<keyword evidence="1" id="KW-1133">Transmembrane helix</keyword>
<sequence>MNAAGSLPAWAALLTALCVLAGAGVTFIGSFGLLRLGNFYARVHAPTLGATFGMGSILVGSAFCFSMLETRPIVHEILIAVFVTLTTPVTLMLLARAALYRDRTEGSKDVPPAAAVEEVIPRQEG</sequence>
<dbReference type="PANTHER" id="PTHR34703:SF1">
    <property type="entry name" value="ANTIPORTER SUBUNIT MNHG2-RELATED"/>
    <property type="match status" value="1"/>
</dbReference>
<dbReference type="EMBL" id="JAELXT010000009">
    <property type="protein sequence ID" value="MBJ6126024.1"/>
    <property type="molecule type" value="Genomic_DNA"/>
</dbReference>
<proteinExistence type="predicted"/>
<gene>
    <name evidence="2" type="ORF">JAO75_11470</name>
</gene>
<dbReference type="Pfam" id="PF03334">
    <property type="entry name" value="PhaG_MnhG_YufB"/>
    <property type="match status" value="1"/>
</dbReference>
<name>A0ABS0Y156_9HYPH</name>
<keyword evidence="1" id="KW-0812">Transmembrane</keyword>
<keyword evidence="3" id="KW-1185">Reference proteome</keyword>
<dbReference type="NCBIfam" id="TIGR01300">
    <property type="entry name" value="CPA3_mnhG_phaG"/>
    <property type="match status" value="1"/>
</dbReference>
<dbReference type="PANTHER" id="PTHR34703">
    <property type="entry name" value="ANTIPORTER SUBUNIT MNHG2-RELATED"/>
    <property type="match status" value="1"/>
</dbReference>
<evidence type="ECO:0000256" key="1">
    <source>
        <dbReference type="SAM" id="Phobius"/>
    </source>
</evidence>
<organism evidence="2 3">
    <name type="scientific">Microvirga splendida</name>
    <dbReference type="NCBI Taxonomy" id="2795727"/>
    <lineage>
        <taxon>Bacteria</taxon>
        <taxon>Pseudomonadati</taxon>
        <taxon>Pseudomonadota</taxon>
        <taxon>Alphaproteobacteria</taxon>
        <taxon>Hyphomicrobiales</taxon>
        <taxon>Methylobacteriaceae</taxon>
        <taxon>Microvirga</taxon>
    </lineage>
</organism>
<feature type="transmembrane region" description="Helical" evidence="1">
    <location>
        <begin position="74"/>
        <end position="95"/>
    </location>
</feature>
<keyword evidence="1" id="KW-0472">Membrane</keyword>
<accession>A0ABS0Y156</accession>
<feature type="transmembrane region" description="Helical" evidence="1">
    <location>
        <begin position="48"/>
        <end position="68"/>
    </location>
</feature>
<dbReference type="RefSeq" id="WP_199049274.1">
    <property type="nucleotide sequence ID" value="NZ_JAELXT010000009.1"/>
</dbReference>
<reference evidence="3" key="1">
    <citation type="submission" date="2020-12" db="EMBL/GenBank/DDBJ databases">
        <title>Hymenobacter sp.</title>
        <authorList>
            <person name="Kim M.K."/>
        </authorList>
    </citation>
    <scope>NUCLEOTIDE SEQUENCE [LARGE SCALE GENOMIC DNA]</scope>
    <source>
        <strain evidence="3">BT325</strain>
    </source>
</reference>
<feature type="transmembrane region" description="Helical" evidence="1">
    <location>
        <begin position="12"/>
        <end position="36"/>
    </location>
</feature>
<dbReference type="InterPro" id="IPR005133">
    <property type="entry name" value="PhaG_MnhG_YufB"/>
</dbReference>
<evidence type="ECO:0000313" key="3">
    <source>
        <dbReference type="Proteomes" id="UP000620670"/>
    </source>
</evidence>
<protein>
    <submittedName>
        <fullName evidence="2">Cation:proton antiporter</fullName>
    </submittedName>
</protein>
<evidence type="ECO:0000313" key="2">
    <source>
        <dbReference type="EMBL" id="MBJ6126024.1"/>
    </source>
</evidence>
<comment type="caution">
    <text evidence="2">The sequence shown here is derived from an EMBL/GenBank/DDBJ whole genome shotgun (WGS) entry which is preliminary data.</text>
</comment>